<dbReference type="SUPFAM" id="SSF46785">
    <property type="entry name" value="Winged helix' DNA-binding domain"/>
    <property type="match status" value="1"/>
</dbReference>
<sequence>MIKTLINSYGDVLEEALIKDIAETGRIKMIPKHVKMIDIGDYIKSIPLLVSGVIKILREDDNGNELLLYYLEEGNTCSMTMSCCINHNKSNIRAFTETEVQVILIPIQKMEEWMAKYESWRNFVIENYHRRVLELLTTLDNIAFKQMDERLILYLKDQSRVNQTDIIHKTHKEIAYDLHTSRVVISRLLKTLEKRNKIELGRNYIKIIHL</sequence>
<dbReference type="Proteomes" id="UP000319209">
    <property type="component" value="Chromosome"/>
</dbReference>
<evidence type="ECO:0000259" key="4">
    <source>
        <dbReference type="PROSITE" id="PS51063"/>
    </source>
</evidence>
<dbReference type="Gene3D" id="1.10.10.10">
    <property type="entry name" value="Winged helix-like DNA-binding domain superfamily/Winged helix DNA-binding domain"/>
    <property type="match status" value="1"/>
</dbReference>
<proteinExistence type="predicted"/>
<organism evidence="5 6">
    <name type="scientific">Formosa sediminum</name>
    <dbReference type="NCBI Taxonomy" id="2594004"/>
    <lineage>
        <taxon>Bacteria</taxon>
        <taxon>Pseudomonadati</taxon>
        <taxon>Bacteroidota</taxon>
        <taxon>Flavobacteriia</taxon>
        <taxon>Flavobacteriales</taxon>
        <taxon>Flavobacteriaceae</taxon>
        <taxon>Formosa</taxon>
    </lineage>
</organism>
<keyword evidence="2" id="KW-0238">DNA-binding</keyword>
<dbReference type="InterPro" id="IPR036388">
    <property type="entry name" value="WH-like_DNA-bd_sf"/>
</dbReference>
<dbReference type="InterPro" id="IPR036390">
    <property type="entry name" value="WH_DNA-bd_sf"/>
</dbReference>
<dbReference type="PANTHER" id="PTHR24567">
    <property type="entry name" value="CRP FAMILY TRANSCRIPTIONAL REGULATORY PROTEIN"/>
    <property type="match status" value="1"/>
</dbReference>
<dbReference type="Gene3D" id="2.60.120.10">
    <property type="entry name" value="Jelly Rolls"/>
    <property type="match status" value="1"/>
</dbReference>
<dbReference type="InterPro" id="IPR012318">
    <property type="entry name" value="HTH_CRP"/>
</dbReference>
<dbReference type="EMBL" id="CP041637">
    <property type="protein sequence ID" value="QDO94050.1"/>
    <property type="molecule type" value="Genomic_DNA"/>
</dbReference>
<dbReference type="GO" id="GO:0003677">
    <property type="term" value="F:DNA binding"/>
    <property type="evidence" value="ECO:0007669"/>
    <property type="project" value="UniProtKB-KW"/>
</dbReference>
<evidence type="ECO:0000313" key="6">
    <source>
        <dbReference type="Proteomes" id="UP000319209"/>
    </source>
</evidence>
<name>A0A516GRQ4_9FLAO</name>
<keyword evidence="6" id="KW-1185">Reference proteome</keyword>
<dbReference type="SUPFAM" id="SSF51206">
    <property type="entry name" value="cAMP-binding domain-like"/>
    <property type="match status" value="1"/>
</dbReference>
<evidence type="ECO:0000313" key="5">
    <source>
        <dbReference type="EMBL" id="QDO94050.1"/>
    </source>
</evidence>
<dbReference type="InterPro" id="IPR018490">
    <property type="entry name" value="cNMP-bd_dom_sf"/>
</dbReference>
<reference evidence="5 6" key="1">
    <citation type="submission" date="2019-07" db="EMBL/GenBank/DDBJ databases">
        <title>Genome sequencing for Formosa sp. PS13.</title>
        <authorList>
            <person name="Park S.-J."/>
        </authorList>
    </citation>
    <scope>NUCLEOTIDE SEQUENCE [LARGE SCALE GENOMIC DNA]</scope>
    <source>
        <strain evidence="5 6">PS13</strain>
    </source>
</reference>
<dbReference type="AlphaFoldDB" id="A0A516GRQ4"/>
<evidence type="ECO:0000256" key="1">
    <source>
        <dbReference type="ARBA" id="ARBA00023015"/>
    </source>
</evidence>
<dbReference type="RefSeq" id="WP_143380938.1">
    <property type="nucleotide sequence ID" value="NZ_CP041637.1"/>
</dbReference>
<dbReference type="InterPro" id="IPR050397">
    <property type="entry name" value="Env_Response_Regulators"/>
</dbReference>
<dbReference type="PROSITE" id="PS51063">
    <property type="entry name" value="HTH_CRP_2"/>
    <property type="match status" value="1"/>
</dbReference>
<evidence type="ECO:0000256" key="2">
    <source>
        <dbReference type="ARBA" id="ARBA00023125"/>
    </source>
</evidence>
<dbReference type="InterPro" id="IPR014710">
    <property type="entry name" value="RmlC-like_jellyroll"/>
</dbReference>
<dbReference type="OrthoDB" id="9776746at2"/>
<dbReference type="KEGG" id="fop:FNB79_08680"/>
<dbReference type="Pfam" id="PF13545">
    <property type="entry name" value="HTH_Crp_2"/>
    <property type="match status" value="1"/>
</dbReference>
<accession>A0A516GRQ4</accession>
<keyword evidence="3" id="KW-0804">Transcription</keyword>
<feature type="domain" description="HTH crp-type" evidence="4">
    <location>
        <begin position="145"/>
        <end position="210"/>
    </location>
</feature>
<keyword evidence="1" id="KW-0805">Transcription regulation</keyword>
<gene>
    <name evidence="5" type="ORF">FNB79_08680</name>
</gene>
<evidence type="ECO:0000256" key="3">
    <source>
        <dbReference type="ARBA" id="ARBA00023163"/>
    </source>
</evidence>
<dbReference type="GO" id="GO:0005829">
    <property type="term" value="C:cytosol"/>
    <property type="evidence" value="ECO:0007669"/>
    <property type="project" value="TreeGrafter"/>
</dbReference>
<dbReference type="GO" id="GO:0003700">
    <property type="term" value="F:DNA-binding transcription factor activity"/>
    <property type="evidence" value="ECO:0007669"/>
    <property type="project" value="TreeGrafter"/>
</dbReference>
<protein>
    <submittedName>
        <fullName evidence="5">Crp/Fnr family transcriptional regulator</fullName>
    </submittedName>
</protein>
<dbReference type="PANTHER" id="PTHR24567:SF26">
    <property type="entry name" value="REGULATORY PROTEIN YEIL"/>
    <property type="match status" value="1"/>
</dbReference>